<protein>
    <recommendedName>
        <fullName evidence="4">Ig-like domain-containing protein</fullName>
    </recommendedName>
</protein>
<dbReference type="eggNOG" id="ENOG502RHTN">
    <property type="taxonomic scope" value="Eukaryota"/>
</dbReference>
<dbReference type="EMBL" id="KB446542">
    <property type="protein sequence ID" value="EME41394.1"/>
    <property type="molecule type" value="Genomic_DNA"/>
</dbReference>
<reference evidence="3" key="1">
    <citation type="journal article" date="2012" name="PLoS Genet.">
        <title>The genomes of the fungal plant pathogens Cladosporium fulvum and Dothistroma septosporum reveal adaptation to different hosts and lifestyles but also signatures of common ancestry.</title>
        <authorList>
            <person name="de Wit P.J.G.M."/>
            <person name="van der Burgt A."/>
            <person name="Oekmen B."/>
            <person name="Stergiopoulos I."/>
            <person name="Abd-Elsalam K.A."/>
            <person name="Aerts A.L."/>
            <person name="Bahkali A.H."/>
            <person name="Beenen H.G."/>
            <person name="Chettri P."/>
            <person name="Cox M.P."/>
            <person name="Datema E."/>
            <person name="de Vries R.P."/>
            <person name="Dhillon B."/>
            <person name="Ganley A.R."/>
            <person name="Griffiths S.A."/>
            <person name="Guo Y."/>
            <person name="Hamelin R.C."/>
            <person name="Henrissat B."/>
            <person name="Kabir M.S."/>
            <person name="Jashni M.K."/>
            <person name="Kema G."/>
            <person name="Klaubauf S."/>
            <person name="Lapidus A."/>
            <person name="Levasseur A."/>
            <person name="Lindquist E."/>
            <person name="Mehrabi R."/>
            <person name="Ohm R.A."/>
            <person name="Owen T.J."/>
            <person name="Salamov A."/>
            <person name="Schwelm A."/>
            <person name="Schijlen E."/>
            <person name="Sun H."/>
            <person name="van den Burg H.A."/>
            <person name="van Ham R.C.H.J."/>
            <person name="Zhang S."/>
            <person name="Goodwin S.B."/>
            <person name="Grigoriev I.V."/>
            <person name="Collemare J."/>
            <person name="Bradshaw R.E."/>
        </authorList>
    </citation>
    <scope>NUCLEOTIDE SEQUENCE [LARGE SCALE GENOMIC DNA]</scope>
    <source>
        <strain evidence="3">NZE10 / CBS 128990</strain>
    </source>
</reference>
<keyword evidence="1" id="KW-0732">Signal</keyword>
<keyword evidence="3" id="KW-1185">Reference proteome</keyword>
<dbReference type="Proteomes" id="UP000016933">
    <property type="component" value="Unassembled WGS sequence"/>
</dbReference>
<evidence type="ECO:0000256" key="1">
    <source>
        <dbReference type="SAM" id="SignalP"/>
    </source>
</evidence>
<reference evidence="2 3" key="2">
    <citation type="journal article" date="2012" name="PLoS Pathog.">
        <title>Diverse lifestyles and strategies of plant pathogenesis encoded in the genomes of eighteen Dothideomycetes fungi.</title>
        <authorList>
            <person name="Ohm R.A."/>
            <person name="Feau N."/>
            <person name="Henrissat B."/>
            <person name="Schoch C.L."/>
            <person name="Horwitz B.A."/>
            <person name="Barry K.W."/>
            <person name="Condon B.J."/>
            <person name="Copeland A.C."/>
            <person name="Dhillon B."/>
            <person name="Glaser F."/>
            <person name="Hesse C.N."/>
            <person name="Kosti I."/>
            <person name="LaButti K."/>
            <person name="Lindquist E.A."/>
            <person name="Lucas S."/>
            <person name="Salamov A.A."/>
            <person name="Bradshaw R.E."/>
            <person name="Ciuffetti L."/>
            <person name="Hamelin R.C."/>
            <person name="Kema G.H.J."/>
            <person name="Lawrence C."/>
            <person name="Scott J.A."/>
            <person name="Spatafora J.W."/>
            <person name="Turgeon B.G."/>
            <person name="de Wit P.J.G.M."/>
            <person name="Zhong S."/>
            <person name="Goodwin S.B."/>
            <person name="Grigoriev I.V."/>
        </authorList>
    </citation>
    <scope>NUCLEOTIDE SEQUENCE [LARGE SCALE GENOMIC DNA]</scope>
    <source>
        <strain evidence="3">NZE10 / CBS 128990</strain>
    </source>
</reference>
<name>N1PGY4_DOTSN</name>
<sequence length="138" mass="14238">MLSPTSSSTILAAILIMMTSTSATPLEPTYPLRARAVQTVYKYMSATTAPLATVTPIAKVTCPDSIVTNKGDCPSACTAAAIPVMLGIATDSWSCVVPPAETLWTSVEATSTCAPGSAVTTYTLYGGQYQMGCKATTT</sequence>
<gene>
    <name evidence="2" type="ORF">DOTSEDRAFT_73723</name>
</gene>
<dbReference type="OrthoDB" id="10434656at2759"/>
<accession>N1PGY4</accession>
<evidence type="ECO:0000313" key="2">
    <source>
        <dbReference type="EMBL" id="EME41394.1"/>
    </source>
</evidence>
<dbReference type="HOGENOM" id="CLU_1855239_0_0_1"/>
<proteinExistence type="predicted"/>
<feature type="chain" id="PRO_5004108798" description="Ig-like domain-containing protein" evidence="1">
    <location>
        <begin position="24"/>
        <end position="138"/>
    </location>
</feature>
<feature type="signal peptide" evidence="1">
    <location>
        <begin position="1"/>
        <end position="23"/>
    </location>
</feature>
<dbReference type="AlphaFoldDB" id="N1PGY4"/>
<evidence type="ECO:0000313" key="3">
    <source>
        <dbReference type="Proteomes" id="UP000016933"/>
    </source>
</evidence>
<dbReference type="STRING" id="675120.N1PGY4"/>
<evidence type="ECO:0008006" key="4">
    <source>
        <dbReference type="Google" id="ProtNLM"/>
    </source>
</evidence>
<organism evidence="2 3">
    <name type="scientific">Dothistroma septosporum (strain NZE10 / CBS 128990)</name>
    <name type="common">Red band needle blight fungus</name>
    <name type="synonym">Mycosphaerella pini</name>
    <dbReference type="NCBI Taxonomy" id="675120"/>
    <lineage>
        <taxon>Eukaryota</taxon>
        <taxon>Fungi</taxon>
        <taxon>Dikarya</taxon>
        <taxon>Ascomycota</taxon>
        <taxon>Pezizomycotina</taxon>
        <taxon>Dothideomycetes</taxon>
        <taxon>Dothideomycetidae</taxon>
        <taxon>Mycosphaerellales</taxon>
        <taxon>Mycosphaerellaceae</taxon>
        <taxon>Dothistroma</taxon>
    </lineage>
</organism>